<keyword evidence="1" id="KW-0732">Signal</keyword>
<dbReference type="Proteomes" id="UP000772618">
    <property type="component" value="Unassembled WGS sequence"/>
</dbReference>
<sequence>MKVQLLVFVSLLAYYVKAQDVLETNPPSIKWSQINTKNFRILFPKGFDEQGQRMANTLEHIHEAEARSLGSLPGKLSVILQNQSSTSNGFVSILPRRSEFYTMPSQDYNFIGTNDWLNTLAAHEYRHVVQYAHANRGFNRLAYYLFGATTLAGLSQAAAPSWFWEGDAVATETAFTHSGRGKIPNFALAFKTNILEGREFNYHKQYLRSYKHFIPDHYVLGYHMVGYLRKRTNDPEIWGKVTSHAWNVPFIPFAFSNAIKKESNLYVTGLYREMVKDLKQEWKEQLDKKTLTAFTNVTERKGPAYTDYQYPQVLADGRVIAMRSGIGDIAQFVTIDKNKTKIFTPGFINDSGMLSAHGSTIVWNEYGYDPRWLVKNYSLIKAYSLKTRKRYIIGGKKERYGSAAISPDETKIVAVRTDTDYKTQLVILSFPEGKILKTFPNEENHFYSMPRWSDDSNKIVILKTSSEGKALVIMNEADGSEQIILPYGQENFGYPVLYKNHLFFNSPVNGVDNIYAMDLHTKARYQVTESKYGAFNASITPDGRTIYYNDQTRNGLDVVSIPYDTTNWKRFSAESTPQIYEQLLVEQEGRETLLDSVPRITHPVTKYSKLRGLINPYTWGFYVNNALTEANIGITSQDLLSTTRVDVGYNFDIYERVSAWRAAVTYQGIFPIIDVSASIANRSVNEGSASFYDTLQTPVSVTTRDVKFEWREKNLQAGVRIPLVLTSSRYSTQLSFGNSVGLTNVSDFKNNIDTIDSRIIPTGEGRSYFFRDYVDQGNLLYNTFNVSASRLLKQSPRDINSKWGQAFNFWYYNTPYGGDYDGQQFSFTGILYLPGLFKHHSLWGYWAYQKTRIVNERDNYIFRNRIPFPRGYSASRFQDFYAFSVNYTMPVWYPDVALGPVVNIQRLRTNLFMDYGFGDNKSFNQSLRYNSIGIEASVDINVLRFLPQLDIGVRYSYGISPSVTKLEFLIGTLNF</sequence>
<feature type="chain" id="PRO_5045482099" evidence="1">
    <location>
        <begin position="19"/>
        <end position="975"/>
    </location>
</feature>
<protein>
    <submittedName>
        <fullName evidence="2">Uncharacterized protein</fullName>
    </submittedName>
</protein>
<comment type="caution">
    <text evidence="2">The sequence shown here is derived from an EMBL/GenBank/DDBJ whole genome shotgun (WGS) entry which is preliminary data.</text>
</comment>
<organism evidence="2 3">
    <name type="scientific">Chryseosolibacter indicus</name>
    <dbReference type="NCBI Taxonomy" id="2782351"/>
    <lineage>
        <taxon>Bacteria</taxon>
        <taxon>Pseudomonadati</taxon>
        <taxon>Bacteroidota</taxon>
        <taxon>Cytophagia</taxon>
        <taxon>Cytophagales</taxon>
        <taxon>Chryseotaleaceae</taxon>
        <taxon>Chryseosolibacter</taxon>
    </lineage>
</organism>
<proteinExistence type="predicted"/>
<evidence type="ECO:0000256" key="1">
    <source>
        <dbReference type="SAM" id="SignalP"/>
    </source>
</evidence>
<evidence type="ECO:0000313" key="3">
    <source>
        <dbReference type="Proteomes" id="UP000772618"/>
    </source>
</evidence>
<dbReference type="PANTHER" id="PTHR36842:SF1">
    <property type="entry name" value="PROTEIN TOLB"/>
    <property type="match status" value="1"/>
</dbReference>
<gene>
    <name evidence="2" type="ORF">KK060_16235</name>
</gene>
<dbReference type="Gene3D" id="2.120.10.30">
    <property type="entry name" value="TolB, C-terminal domain"/>
    <property type="match status" value="1"/>
</dbReference>
<name>A0ABS5VTU3_9BACT</name>
<accession>A0ABS5VTU3</accession>
<dbReference type="EMBL" id="JAHESD010000040">
    <property type="protein sequence ID" value="MBT1704845.1"/>
    <property type="molecule type" value="Genomic_DNA"/>
</dbReference>
<dbReference type="RefSeq" id="WP_254154807.1">
    <property type="nucleotide sequence ID" value="NZ_JAHESD010000040.1"/>
</dbReference>
<evidence type="ECO:0000313" key="2">
    <source>
        <dbReference type="EMBL" id="MBT1704845.1"/>
    </source>
</evidence>
<keyword evidence="3" id="KW-1185">Reference proteome</keyword>
<reference evidence="2 3" key="1">
    <citation type="submission" date="2021-05" db="EMBL/GenBank/DDBJ databases">
        <title>A Polyphasic approach of four new species of the genus Ohtaekwangia: Ohtaekwangia histidinii sp. nov., Ohtaekwangia cretensis sp. nov., Ohtaekwangia indiensis sp. nov., Ohtaekwangia reichenbachii sp. nov. from diverse environment.</title>
        <authorList>
            <person name="Octaviana S."/>
        </authorList>
    </citation>
    <scope>NUCLEOTIDE SEQUENCE [LARGE SCALE GENOMIC DNA]</scope>
    <source>
        <strain evidence="2 3">PWU20</strain>
    </source>
</reference>
<dbReference type="PANTHER" id="PTHR36842">
    <property type="entry name" value="PROTEIN TOLB HOMOLOG"/>
    <property type="match status" value="1"/>
</dbReference>
<dbReference type="InterPro" id="IPR011042">
    <property type="entry name" value="6-blade_b-propeller_TolB-like"/>
</dbReference>
<dbReference type="SUPFAM" id="SSF82171">
    <property type="entry name" value="DPP6 N-terminal domain-like"/>
    <property type="match status" value="1"/>
</dbReference>
<feature type="signal peptide" evidence="1">
    <location>
        <begin position="1"/>
        <end position="18"/>
    </location>
</feature>